<sequence length="142" mass="15161">MPIQPIPAQVQPIPAPEADVLGRRTANGWTVVGVSGEVDICSAPGIRAAVLRLIDEGHRHFVLDLRRVTFLDSMGLGLIVALTKRLRSHAGSLALTCSDPRVLKVFKAGGLHAVYAFHDTVAEATRHAPEGSGLAGWPHHRA</sequence>
<dbReference type="EMBL" id="JBHSDP010000027">
    <property type="protein sequence ID" value="MFC4331653.1"/>
    <property type="molecule type" value="Genomic_DNA"/>
</dbReference>
<reference evidence="5" key="1">
    <citation type="journal article" date="2019" name="Int. J. Syst. Evol. Microbiol.">
        <title>The Global Catalogue of Microorganisms (GCM) 10K type strain sequencing project: providing services to taxonomists for standard genome sequencing and annotation.</title>
        <authorList>
            <consortium name="The Broad Institute Genomics Platform"/>
            <consortium name="The Broad Institute Genome Sequencing Center for Infectious Disease"/>
            <person name="Wu L."/>
            <person name="Ma J."/>
        </authorList>
    </citation>
    <scope>NUCLEOTIDE SEQUENCE [LARGE SCALE GENOMIC DNA]</scope>
    <source>
        <strain evidence="5">PCU 347</strain>
    </source>
</reference>
<evidence type="ECO:0000259" key="3">
    <source>
        <dbReference type="PROSITE" id="PS50801"/>
    </source>
</evidence>
<evidence type="ECO:0000256" key="2">
    <source>
        <dbReference type="RuleBase" id="RU003749"/>
    </source>
</evidence>
<keyword evidence="5" id="KW-1185">Reference proteome</keyword>
<dbReference type="InterPro" id="IPR036513">
    <property type="entry name" value="STAS_dom_sf"/>
</dbReference>
<protein>
    <recommendedName>
        <fullName evidence="2">Anti-sigma factor antagonist</fullName>
    </recommendedName>
</protein>
<organism evidence="4 5">
    <name type="scientific">Streptomyces andamanensis</name>
    <dbReference type="NCBI Taxonomy" id="1565035"/>
    <lineage>
        <taxon>Bacteria</taxon>
        <taxon>Bacillati</taxon>
        <taxon>Actinomycetota</taxon>
        <taxon>Actinomycetes</taxon>
        <taxon>Kitasatosporales</taxon>
        <taxon>Streptomycetaceae</taxon>
        <taxon>Streptomyces</taxon>
    </lineage>
</organism>
<evidence type="ECO:0000313" key="5">
    <source>
        <dbReference type="Proteomes" id="UP001595824"/>
    </source>
</evidence>
<dbReference type="PROSITE" id="PS50801">
    <property type="entry name" value="STAS"/>
    <property type="match status" value="1"/>
</dbReference>
<comment type="similarity">
    <text evidence="1 2">Belongs to the anti-sigma-factor antagonist family.</text>
</comment>
<dbReference type="NCBIfam" id="TIGR00377">
    <property type="entry name" value="ant_ant_sig"/>
    <property type="match status" value="1"/>
</dbReference>
<evidence type="ECO:0000256" key="1">
    <source>
        <dbReference type="ARBA" id="ARBA00009013"/>
    </source>
</evidence>
<evidence type="ECO:0000313" key="4">
    <source>
        <dbReference type="EMBL" id="MFC4331653.1"/>
    </source>
</evidence>
<comment type="caution">
    <text evidence="4">The sequence shown here is derived from an EMBL/GenBank/DDBJ whole genome shotgun (WGS) entry which is preliminary data.</text>
</comment>
<dbReference type="InterPro" id="IPR003658">
    <property type="entry name" value="Anti-sigma_ant"/>
</dbReference>
<dbReference type="PANTHER" id="PTHR33495">
    <property type="entry name" value="ANTI-SIGMA FACTOR ANTAGONIST TM_1081-RELATED-RELATED"/>
    <property type="match status" value="1"/>
</dbReference>
<dbReference type="PANTHER" id="PTHR33495:SF2">
    <property type="entry name" value="ANTI-SIGMA FACTOR ANTAGONIST TM_1081-RELATED"/>
    <property type="match status" value="1"/>
</dbReference>
<accession>A0ABV8TM95</accession>
<dbReference type="InterPro" id="IPR002645">
    <property type="entry name" value="STAS_dom"/>
</dbReference>
<feature type="domain" description="STAS" evidence="3">
    <location>
        <begin position="27"/>
        <end position="128"/>
    </location>
</feature>
<dbReference type="Pfam" id="PF01740">
    <property type="entry name" value="STAS"/>
    <property type="match status" value="1"/>
</dbReference>
<name>A0ABV8TM95_9ACTN</name>
<dbReference type="Proteomes" id="UP001595824">
    <property type="component" value="Unassembled WGS sequence"/>
</dbReference>
<dbReference type="Gene3D" id="3.30.750.24">
    <property type="entry name" value="STAS domain"/>
    <property type="match status" value="1"/>
</dbReference>
<gene>
    <name evidence="4" type="ORF">ACFPC0_28545</name>
</gene>
<dbReference type="RefSeq" id="WP_381743052.1">
    <property type="nucleotide sequence ID" value="NZ_JBHSDP010000027.1"/>
</dbReference>
<proteinExistence type="inferred from homology"/>
<dbReference type="CDD" id="cd07043">
    <property type="entry name" value="STAS_anti-anti-sigma_factors"/>
    <property type="match status" value="1"/>
</dbReference>
<dbReference type="SUPFAM" id="SSF52091">
    <property type="entry name" value="SpoIIaa-like"/>
    <property type="match status" value="1"/>
</dbReference>